<sequence>MVRAYATLLTSDAFSIGVEALAYSLFRTRPRYPLVVLYTPQVSAACCAKLERFFSALQSRLAISLRCVPDIGIPELTPVRTVHVAGWVNSGYSKLNVFALEEYEKVVYIDADCLVLENLFDRETQFAAAPDVFPPDRFNAGVLVVAPSAARFQELLAQTNTLKSYDGGDTGFLNAFFREWFRLDDASRLPFSYNAQRTMYWLVNDKNPGYWKACFVSGKPAKVWIL</sequence>
<dbReference type="AlphaFoldDB" id="A0AAD5LWY4"/>
<protein>
    <submittedName>
        <fullName evidence="1">Uncharacterized protein</fullName>
    </submittedName>
</protein>
<dbReference type="Gene3D" id="3.90.550.10">
    <property type="entry name" value="Spore Coat Polysaccharide Biosynthesis Protein SpsA, Chain A"/>
    <property type="match status" value="1"/>
</dbReference>
<reference evidence="1" key="1">
    <citation type="submission" date="2021-12" db="EMBL/GenBank/DDBJ databases">
        <title>Prjna785345.</title>
        <authorList>
            <person name="Rujirawat T."/>
            <person name="Krajaejun T."/>
        </authorList>
    </citation>
    <scope>NUCLEOTIDE SEQUENCE</scope>
    <source>
        <strain evidence="1">Pi057C3</strain>
    </source>
</reference>
<dbReference type="SUPFAM" id="SSF53448">
    <property type="entry name" value="Nucleotide-diphospho-sugar transferases"/>
    <property type="match status" value="1"/>
</dbReference>
<name>A0AAD5LWY4_PYTIN</name>
<dbReference type="InterPro" id="IPR029044">
    <property type="entry name" value="Nucleotide-diphossugar_trans"/>
</dbReference>
<organism evidence="1 2">
    <name type="scientific">Pythium insidiosum</name>
    <name type="common">Pythiosis disease agent</name>
    <dbReference type="NCBI Taxonomy" id="114742"/>
    <lineage>
        <taxon>Eukaryota</taxon>
        <taxon>Sar</taxon>
        <taxon>Stramenopiles</taxon>
        <taxon>Oomycota</taxon>
        <taxon>Peronosporomycetes</taxon>
        <taxon>Pythiales</taxon>
        <taxon>Pythiaceae</taxon>
        <taxon>Pythium</taxon>
    </lineage>
</organism>
<proteinExistence type="predicted"/>
<evidence type="ECO:0000313" key="1">
    <source>
        <dbReference type="EMBL" id="KAJ0394735.1"/>
    </source>
</evidence>
<gene>
    <name evidence="1" type="ORF">P43SY_003765</name>
</gene>
<dbReference type="PANTHER" id="PTHR11183">
    <property type="entry name" value="GLYCOGENIN SUBFAMILY MEMBER"/>
    <property type="match status" value="1"/>
</dbReference>
<keyword evidence="2" id="KW-1185">Reference proteome</keyword>
<accession>A0AAD5LWY4</accession>
<dbReference type="InterPro" id="IPR050587">
    <property type="entry name" value="GNT1/Glycosyltrans_8"/>
</dbReference>
<comment type="caution">
    <text evidence="1">The sequence shown here is derived from an EMBL/GenBank/DDBJ whole genome shotgun (WGS) entry which is preliminary data.</text>
</comment>
<dbReference type="Proteomes" id="UP001209570">
    <property type="component" value="Unassembled WGS sequence"/>
</dbReference>
<dbReference type="EMBL" id="JAKCXM010000388">
    <property type="protein sequence ID" value="KAJ0394735.1"/>
    <property type="molecule type" value="Genomic_DNA"/>
</dbReference>
<evidence type="ECO:0000313" key="2">
    <source>
        <dbReference type="Proteomes" id="UP001209570"/>
    </source>
</evidence>